<dbReference type="EMBL" id="FWWY01000002">
    <property type="protein sequence ID" value="SMC07907.1"/>
    <property type="molecule type" value="Genomic_DNA"/>
</dbReference>
<dbReference type="RefSeq" id="WP_020373393.1">
    <property type="nucleotide sequence ID" value="NZ_FWWY01000002.1"/>
</dbReference>
<feature type="domain" description="Glycosyltransferase subfamily 4-like N-terminal" evidence="2">
    <location>
        <begin position="17"/>
        <end position="184"/>
    </location>
</feature>
<dbReference type="GO" id="GO:0016757">
    <property type="term" value="F:glycosyltransferase activity"/>
    <property type="evidence" value="ECO:0007669"/>
    <property type="project" value="InterPro"/>
</dbReference>
<protein>
    <submittedName>
        <fullName evidence="3">Glycosyltransferase involved in cell wall bisynthesis</fullName>
    </submittedName>
</protein>
<evidence type="ECO:0000259" key="1">
    <source>
        <dbReference type="Pfam" id="PF00534"/>
    </source>
</evidence>
<proteinExistence type="predicted"/>
<sequence length="392" mass="43951">MIRVNICYLAGSYHPTIGGAETYVRSVAERMASRGHDVIVLTDENKDFPSPENINGVRVYRLSAYRRLFEDETKIRWEQMYFGLLGEVDEVLRNHPLDLLHANSLDTAILGAVLSEHLRIPLVCTYHEMEPEDDPFGRGKCGFVFRYVPAYFIAGSRFYYDKAVQLGALEKKLRVIYHGVDLSRFGTRNSDASKRYLDVDPSEPLVVCVSRLKRRKGLLELVNALKLVHMVNPHVNTVIAGTASSGSSSYESELEQAIRLQGLQDRVRIRKDLTLDHMPVVYSAADVVVQPSFKEGLGIAVLEAMACERSVVATETSGFDEFLVDGFNALLVIPGDVEGLSETIIRILTDCDLREQLASNARMTVEKHFNLDRTVEMTSDLYVSLLDTGEGR</sequence>
<feature type="domain" description="Glycosyl transferase family 1" evidence="1">
    <location>
        <begin position="197"/>
        <end position="362"/>
    </location>
</feature>
<dbReference type="PANTHER" id="PTHR45947:SF3">
    <property type="entry name" value="SULFOQUINOVOSYL TRANSFERASE SQD2"/>
    <property type="match status" value="1"/>
</dbReference>
<dbReference type="InterPro" id="IPR050194">
    <property type="entry name" value="Glycosyltransferase_grp1"/>
</dbReference>
<dbReference type="AlphaFoldDB" id="A0A1W1WNM3"/>
<evidence type="ECO:0000313" key="4">
    <source>
        <dbReference type="Proteomes" id="UP000192660"/>
    </source>
</evidence>
<evidence type="ECO:0000313" key="3">
    <source>
        <dbReference type="EMBL" id="SMC07907.1"/>
    </source>
</evidence>
<dbReference type="SUPFAM" id="SSF53756">
    <property type="entry name" value="UDP-Glycosyltransferase/glycogen phosphorylase"/>
    <property type="match status" value="1"/>
</dbReference>
<dbReference type="CDD" id="cd03801">
    <property type="entry name" value="GT4_PimA-like"/>
    <property type="match status" value="1"/>
</dbReference>
<dbReference type="PANTHER" id="PTHR45947">
    <property type="entry name" value="SULFOQUINOVOSYL TRANSFERASE SQD2"/>
    <property type="match status" value="1"/>
</dbReference>
<reference evidence="4" key="1">
    <citation type="submission" date="2017-04" db="EMBL/GenBank/DDBJ databases">
        <authorList>
            <person name="Varghese N."/>
            <person name="Submissions S."/>
        </authorList>
    </citation>
    <scope>NUCLEOTIDE SEQUENCE [LARGE SCALE GENOMIC DNA]</scope>
    <source>
        <strain evidence="4">DSM 9293</strain>
    </source>
</reference>
<accession>A0A1W1WNM3</accession>
<dbReference type="InterPro" id="IPR001296">
    <property type="entry name" value="Glyco_trans_1"/>
</dbReference>
<evidence type="ECO:0000259" key="2">
    <source>
        <dbReference type="Pfam" id="PF13439"/>
    </source>
</evidence>
<keyword evidence="4" id="KW-1185">Reference proteome</keyword>
<organism evidence="3 4">
    <name type="scientific">Sulfobacillus thermosulfidooxidans (strain DSM 9293 / VKM B-1269 / AT-1)</name>
    <dbReference type="NCBI Taxonomy" id="929705"/>
    <lineage>
        <taxon>Bacteria</taxon>
        <taxon>Bacillati</taxon>
        <taxon>Bacillota</taxon>
        <taxon>Clostridia</taxon>
        <taxon>Eubacteriales</taxon>
        <taxon>Clostridiales Family XVII. Incertae Sedis</taxon>
        <taxon>Sulfobacillus</taxon>
    </lineage>
</organism>
<dbReference type="Pfam" id="PF13439">
    <property type="entry name" value="Glyco_transf_4"/>
    <property type="match status" value="1"/>
</dbReference>
<dbReference type="Gene3D" id="3.40.50.2000">
    <property type="entry name" value="Glycogen Phosphorylase B"/>
    <property type="match status" value="2"/>
</dbReference>
<gene>
    <name evidence="3" type="ORF">SAMN00768000_3524</name>
</gene>
<dbReference type="Pfam" id="PF00534">
    <property type="entry name" value="Glycos_transf_1"/>
    <property type="match status" value="1"/>
</dbReference>
<keyword evidence="3" id="KW-0808">Transferase</keyword>
<dbReference type="InterPro" id="IPR028098">
    <property type="entry name" value="Glyco_trans_4-like_N"/>
</dbReference>
<dbReference type="Proteomes" id="UP000192660">
    <property type="component" value="Unassembled WGS sequence"/>
</dbReference>
<name>A0A1W1WNM3_SULTA</name>